<dbReference type="AlphaFoldDB" id="A0A367LNW6"/>
<evidence type="ECO:0000256" key="1">
    <source>
        <dbReference type="SAM" id="MobiDB-lite"/>
    </source>
</evidence>
<evidence type="ECO:0000313" key="2">
    <source>
        <dbReference type="EMBL" id="RCI16134.1"/>
    </source>
</evidence>
<name>A0A367LNW6_9HYPO</name>
<feature type="region of interest" description="Disordered" evidence="1">
    <location>
        <begin position="1"/>
        <end position="40"/>
    </location>
</feature>
<reference evidence="2 3" key="1">
    <citation type="journal article" date="2015" name="BMC Genomics">
        <title>Insights from the genome of Ophiocordyceps polyrhachis-furcata to pathogenicity and host specificity in insect fungi.</title>
        <authorList>
            <person name="Wichadakul D."/>
            <person name="Kobmoo N."/>
            <person name="Ingsriswang S."/>
            <person name="Tangphatsornruang S."/>
            <person name="Chantasingh D."/>
            <person name="Luangsa-ard J.J."/>
            <person name="Eurwilaichitr L."/>
        </authorList>
    </citation>
    <scope>NUCLEOTIDE SEQUENCE [LARGE SCALE GENOMIC DNA]</scope>
    <source>
        <strain evidence="2 3">BCC 54312</strain>
    </source>
</reference>
<comment type="caution">
    <text evidence="2">The sequence shown here is derived from an EMBL/GenBank/DDBJ whole genome shotgun (WGS) entry which is preliminary data.</text>
</comment>
<protein>
    <submittedName>
        <fullName evidence="2">Uncharacterized protein</fullName>
    </submittedName>
</protein>
<sequence length="89" mass="10256">MTLGWEKRREKSSGIKGKGWHKLGRKNEKKKKHIQKERGQRAYRETLARQLCMRNEGSQGRGRRFVKGESDLGMISFFLSYLGSIGLAS</sequence>
<evidence type="ECO:0000313" key="3">
    <source>
        <dbReference type="Proteomes" id="UP000253664"/>
    </source>
</evidence>
<keyword evidence="3" id="KW-1185">Reference proteome</keyword>
<proteinExistence type="predicted"/>
<dbReference type="EMBL" id="LKCN02000001">
    <property type="protein sequence ID" value="RCI16134.1"/>
    <property type="molecule type" value="Genomic_DNA"/>
</dbReference>
<dbReference type="Proteomes" id="UP000253664">
    <property type="component" value="Unassembled WGS sequence"/>
</dbReference>
<feature type="compositionally biased region" description="Basic and acidic residues" evidence="1">
    <location>
        <begin position="1"/>
        <end position="13"/>
    </location>
</feature>
<feature type="compositionally biased region" description="Basic residues" evidence="1">
    <location>
        <begin position="18"/>
        <end position="35"/>
    </location>
</feature>
<accession>A0A367LNW6</accession>
<organism evidence="2 3">
    <name type="scientific">Ophiocordyceps polyrhachis-furcata BCC 54312</name>
    <dbReference type="NCBI Taxonomy" id="1330021"/>
    <lineage>
        <taxon>Eukaryota</taxon>
        <taxon>Fungi</taxon>
        <taxon>Dikarya</taxon>
        <taxon>Ascomycota</taxon>
        <taxon>Pezizomycotina</taxon>
        <taxon>Sordariomycetes</taxon>
        <taxon>Hypocreomycetidae</taxon>
        <taxon>Hypocreales</taxon>
        <taxon>Ophiocordycipitaceae</taxon>
        <taxon>Ophiocordyceps</taxon>
    </lineage>
</organism>
<gene>
    <name evidence="2" type="ORF">L249_3084</name>
</gene>